<feature type="non-terminal residue" evidence="1">
    <location>
        <position position="22"/>
    </location>
</feature>
<evidence type="ECO:0000313" key="1">
    <source>
        <dbReference type="EMBL" id="KKS70638.1"/>
    </source>
</evidence>
<name>A0A0G1E7Y0_9BACT</name>
<sequence length="22" mass="2403">MPQGAFLKGIPSLRARDQSLNC</sequence>
<evidence type="ECO:0000313" key="2">
    <source>
        <dbReference type="Proteomes" id="UP000033867"/>
    </source>
</evidence>
<comment type="caution">
    <text evidence="1">The sequence shown here is derived from an EMBL/GenBank/DDBJ whole genome shotgun (WGS) entry which is preliminary data.</text>
</comment>
<dbReference type="Proteomes" id="UP000033867">
    <property type="component" value="Unassembled WGS sequence"/>
</dbReference>
<gene>
    <name evidence="1" type="ORF">UV42_C0048G0001</name>
</gene>
<proteinExistence type="predicted"/>
<protein>
    <submittedName>
        <fullName evidence="1">Uncharacterized protein</fullName>
    </submittedName>
</protein>
<dbReference type="AlphaFoldDB" id="A0A0G1E7Y0"/>
<accession>A0A0G1E7Y0</accession>
<dbReference type="EMBL" id="LCEK01000048">
    <property type="protein sequence ID" value="KKS70638.1"/>
    <property type="molecule type" value="Genomic_DNA"/>
</dbReference>
<organism evidence="1 2">
    <name type="scientific">Candidatus Magasanikbacteria bacterium GW2011_GWE2_42_7</name>
    <dbReference type="NCBI Taxonomy" id="1619052"/>
    <lineage>
        <taxon>Bacteria</taxon>
        <taxon>Candidatus Magasanikiibacteriota</taxon>
    </lineage>
</organism>
<reference evidence="1 2" key="1">
    <citation type="journal article" date="2015" name="Nature">
        <title>rRNA introns, odd ribosomes, and small enigmatic genomes across a large radiation of phyla.</title>
        <authorList>
            <person name="Brown C.T."/>
            <person name="Hug L.A."/>
            <person name="Thomas B.C."/>
            <person name="Sharon I."/>
            <person name="Castelle C.J."/>
            <person name="Singh A."/>
            <person name="Wilkins M.J."/>
            <person name="Williams K.H."/>
            <person name="Banfield J.F."/>
        </authorList>
    </citation>
    <scope>NUCLEOTIDE SEQUENCE [LARGE SCALE GENOMIC DNA]</scope>
</reference>